<keyword evidence="3" id="KW-0804">Transcription</keyword>
<reference evidence="5" key="2">
    <citation type="journal article" date="2021" name="Syst. Appl. Microbiol.">
        <title>Roseomonas hellenica sp. nov., isolated from roots of wild-growing Alkanna tinctoria.</title>
        <authorList>
            <person name="Rat A."/>
            <person name="Naranjo H.D."/>
            <person name="Lebbe L."/>
            <person name="Cnockaert M."/>
            <person name="Krigas N."/>
            <person name="Grigoriadou K."/>
            <person name="Maloupa E."/>
            <person name="Willems A."/>
        </authorList>
    </citation>
    <scope>NUCLEOTIDE SEQUENCE</scope>
    <source>
        <strain evidence="5">LMG 31231</strain>
    </source>
</reference>
<evidence type="ECO:0000259" key="4">
    <source>
        <dbReference type="PROSITE" id="PS50987"/>
    </source>
</evidence>
<evidence type="ECO:0000256" key="2">
    <source>
        <dbReference type="ARBA" id="ARBA00023125"/>
    </source>
</evidence>
<dbReference type="Pfam" id="PF12840">
    <property type="entry name" value="HTH_20"/>
    <property type="match status" value="1"/>
</dbReference>
<dbReference type="PANTHER" id="PTHR43132:SF2">
    <property type="entry name" value="ARSENICAL RESISTANCE OPERON REPRESSOR ARSR-RELATED"/>
    <property type="match status" value="1"/>
</dbReference>
<name>A0A9X9WSB6_9PROT</name>
<dbReference type="Gene3D" id="1.10.10.10">
    <property type="entry name" value="Winged helix-like DNA-binding domain superfamily/Winged helix DNA-binding domain"/>
    <property type="match status" value="1"/>
</dbReference>
<evidence type="ECO:0000256" key="3">
    <source>
        <dbReference type="ARBA" id="ARBA00023163"/>
    </source>
</evidence>
<dbReference type="InterPro" id="IPR001845">
    <property type="entry name" value="HTH_ArsR_DNA-bd_dom"/>
</dbReference>
<evidence type="ECO:0000313" key="5">
    <source>
        <dbReference type="EMBL" id="MBR0670045.1"/>
    </source>
</evidence>
<accession>A0A9X9WSB6</accession>
<dbReference type="SMART" id="SM00418">
    <property type="entry name" value="HTH_ARSR"/>
    <property type="match status" value="1"/>
</dbReference>
<dbReference type="AlphaFoldDB" id="A0A9X9WSB6"/>
<dbReference type="PROSITE" id="PS50987">
    <property type="entry name" value="HTH_ARSR_2"/>
    <property type="match status" value="1"/>
</dbReference>
<dbReference type="GO" id="GO:0003700">
    <property type="term" value="F:DNA-binding transcription factor activity"/>
    <property type="evidence" value="ECO:0007669"/>
    <property type="project" value="InterPro"/>
</dbReference>
<dbReference type="CDD" id="cd00090">
    <property type="entry name" value="HTH_ARSR"/>
    <property type="match status" value="1"/>
</dbReference>
<dbReference type="InterPro" id="IPR051011">
    <property type="entry name" value="Metal_resp_trans_reg"/>
</dbReference>
<keyword evidence="6" id="KW-1185">Reference proteome</keyword>
<dbReference type="RefSeq" id="WP_211860421.1">
    <property type="nucleotide sequence ID" value="NZ_JAAEDM010000004.1"/>
</dbReference>
<dbReference type="PRINTS" id="PR00778">
    <property type="entry name" value="HTHARSR"/>
</dbReference>
<gene>
    <name evidence="5" type="ORF">GXW76_02560</name>
</gene>
<feature type="domain" description="HTH arsR-type" evidence="4">
    <location>
        <begin position="1"/>
        <end position="95"/>
    </location>
</feature>
<keyword evidence="1" id="KW-0805">Transcription regulation</keyword>
<dbReference type="GO" id="GO:0003677">
    <property type="term" value="F:DNA binding"/>
    <property type="evidence" value="ECO:0007669"/>
    <property type="project" value="UniProtKB-KW"/>
</dbReference>
<dbReference type="InterPro" id="IPR011991">
    <property type="entry name" value="ArsR-like_HTH"/>
</dbReference>
<dbReference type="InterPro" id="IPR036388">
    <property type="entry name" value="WH-like_DNA-bd_sf"/>
</dbReference>
<organism evidence="5 6">
    <name type="scientific">Neoroseomonas soli</name>
    <dbReference type="NCBI Taxonomy" id="1081025"/>
    <lineage>
        <taxon>Bacteria</taxon>
        <taxon>Pseudomonadati</taxon>
        <taxon>Pseudomonadota</taxon>
        <taxon>Alphaproteobacteria</taxon>
        <taxon>Acetobacterales</taxon>
        <taxon>Acetobacteraceae</taxon>
        <taxon>Neoroseomonas</taxon>
    </lineage>
</organism>
<evidence type="ECO:0000313" key="6">
    <source>
        <dbReference type="Proteomes" id="UP001138751"/>
    </source>
</evidence>
<protein>
    <submittedName>
        <fullName evidence="5">Helix-turn-helix transcriptional regulator</fullName>
    </submittedName>
</protein>
<keyword evidence="2" id="KW-0238">DNA-binding</keyword>
<comment type="caution">
    <text evidence="5">The sequence shown here is derived from an EMBL/GenBank/DDBJ whole genome shotgun (WGS) entry which is preliminary data.</text>
</comment>
<dbReference type="PANTHER" id="PTHR43132">
    <property type="entry name" value="ARSENICAL RESISTANCE OPERON REPRESSOR ARSR-RELATED"/>
    <property type="match status" value="1"/>
</dbReference>
<dbReference type="NCBIfam" id="NF033788">
    <property type="entry name" value="HTH_metalloreg"/>
    <property type="match status" value="1"/>
</dbReference>
<sequence length="125" mass="13170">MDEPHLIDAFGALAQDTRLQVFRLLLSAGPDGLPAGEVARRLGTPHNTMSTHLAILSRAGLARSRRESRQVIYSVDLETVRGLVTFLVQECCGGQPERCAALLDAAMPASSCGPLPGSCQPACAA</sequence>
<reference evidence="5" key="1">
    <citation type="submission" date="2020-01" db="EMBL/GenBank/DDBJ databases">
        <authorList>
            <person name="Rat A."/>
        </authorList>
    </citation>
    <scope>NUCLEOTIDE SEQUENCE</scope>
    <source>
        <strain evidence="5">LMG 31231</strain>
    </source>
</reference>
<dbReference type="InterPro" id="IPR036390">
    <property type="entry name" value="WH_DNA-bd_sf"/>
</dbReference>
<proteinExistence type="predicted"/>
<dbReference type="SUPFAM" id="SSF46785">
    <property type="entry name" value="Winged helix' DNA-binding domain"/>
    <property type="match status" value="1"/>
</dbReference>
<dbReference type="EMBL" id="JAAEDM010000004">
    <property type="protein sequence ID" value="MBR0670045.1"/>
    <property type="molecule type" value="Genomic_DNA"/>
</dbReference>
<dbReference type="Proteomes" id="UP001138751">
    <property type="component" value="Unassembled WGS sequence"/>
</dbReference>
<evidence type="ECO:0000256" key="1">
    <source>
        <dbReference type="ARBA" id="ARBA00023015"/>
    </source>
</evidence>